<protein>
    <submittedName>
        <fullName evidence="2">Uncharacterized protein</fullName>
    </submittedName>
</protein>
<reference evidence="2" key="1">
    <citation type="journal article" date="2022" name="bioRxiv">
        <title>Sequencing and chromosome-scale assembly of the giantPleurodeles waltlgenome.</title>
        <authorList>
            <person name="Brown T."/>
            <person name="Elewa A."/>
            <person name="Iarovenko S."/>
            <person name="Subramanian E."/>
            <person name="Araus A.J."/>
            <person name="Petzold A."/>
            <person name="Susuki M."/>
            <person name="Suzuki K.-i.T."/>
            <person name="Hayashi T."/>
            <person name="Toyoda A."/>
            <person name="Oliveira C."/>
            <person name="Osipova E."/>
            <person name="Leigh N.D."/>
            <person name="Simon A."/>
            <person name="Yun M.H."/>
        </authorList>
    </citation>
    <scope>NUCLEOTIDE SEQUENCE</scope>
    <source>
        <strain evidence="2">20211129_DDA</strain>
        <tissue evidence="2">Liver</tissue>
    </source>
</reference>
<comment type="caution">
    <text evidence="2">The sequence shown here is derived from an EMBL/GenBank/DDBJ whole genome shotgun (WGS) entry which is preliminary data.</text>
</comment>
<proteinExistence type="predicted"/>
<organism evidence="2 3">
    <name type="scientific">Pleurodeles waltl</name>
    <name type="common">Iberian ribbed newt</name>
    <dbReference type="NCBI Taxonomy" id="8319"/>
    <lineage>
        <taxon>Eukaryota</taxon>
        <taxon>Metazoa</taxon>
        <taxon>Chordata</taxon>
        <taxon>Craniata</taxon>
        <taxon>Vertebrata</taxon>
        <taxon>Euteleostomi</taxon>
        <taxon>Amphibia</taxon>
        <taxon>Batrachia</taxon>
        <taxon>Caudata</taxon>
        <taxon>Salamandroidea</taxon>
        <taxon>Salamandridae</taxon>
        <taxon>Pleurodelinae</taxon>
        <taxon>Pleurodeles</taxon>
    </lineage>
</organism>
<evidence type="ECO:0000313" key="3">
    <source>
        <dbReference type="Proteomes" id="UP001066276"/>
    </source>
</evidence>
<feature type="compositionally biased region" description="Polar residues" evidence="1">
    <location>
        <begin position="76"/>
        <end position="85"/>
    </location>
</feature>
<dbReference type="EMBL" id="JANPWB010000009">
    <property type="protein sequence ID" value="KAJ1152374.1"/>
    <property type="molecule type" value="Genomic_DNA"/>
</dbReference>
<dbReference type="Proteomes" id="UP001066276">
    <property type="component" value="Chromosome 5"/>
</dbReference>
<dbReference type="AlphaFoldDB" id="A0AAV7RMG3"/>
<evidence type="ECO:0000313" key="2">
    <source>
        <dbReference type="EMBL" id="KAJ1152374.1"/>
    </source>
</evidence>
<feature type="compositionally biased region" description="Polar residues" evidence="1">
    <location>
        <begin position="93"/>
        <end position="109"/>
    </location>
</feature>
<accession>A0AAV7RMG3</accession>
<name>A0AAV7RMG3_PLEWA</name>
<evidence type="ECO:0000256" key="1">
    <source>
        <dbReference type="SAM" id="MobiDB-lite"/>
    </source>
</evidence>
<gene>
    <name evidence="2" type="ORF">NDU88_005149</name>
</gene>
<sequence>MSPMGLLGHVSARGSPAQARSPQATEASSARPPSPHHGGKHGGFQVCPSDPFQKRGGGGTIRGALSPLPLFCPRSAFTTQPSSVGHSGRGTHRSTAPDSASGTTFQSPSHPEDPGLSKLPSGRVFRCPGRHATSFCGGAPAGCSYSAAILATPTVL</sequence>
<keyword evidence="3" id="KW-1185">Reference proteome</keyword>
<feature type="compositionally biased region" description="Polar residues" evidence="1">
    <location>
        <begin position="18"/>
        <end position="28"/>
    </location>
</feature>
<feature type="region of interest" description="Disordered" evidence="1">
    <location>
        <begin position="1"/>
        <end position="121"/>
    </location>
</feature>